<accession>A0A9X1NDL1</accession>
<organism evidence="1 2">
    <name type="scientific">Kineosporia babensis</name>
    <dbReference type="NCBI Taxonomy" id="499548"/>
    <lineage>
        <taxon>Bacteria</taxon>
        <taxon>Bacillati</taxon>
        <taxon>Actinomycetota</taxon>
        <taxon>Actinomycetes</taxon>
        <taxon>Kineosporiales</taxon>
        <taxon>Kineosporiaceae</taxon>
        <taxon>Kineosporia</taxon>
    </lineage>
</organism>
<proteinExistence type="predicted"/>
<dbReference type="InterPro" id="IPR046732">
    <property type="entry name" value="DUF6624"/>
</dbReference>
<evidence type="ECO:0000313" key="1">
    <source>
        <dbReference type="EMBL" id="MCD5311854.1"/>
    </source>
</evidence>
<dbReference type="RefSeq" id="WP_231441482.1">
    <property type="nucleotide sequence ID" value="NZ_JAJOMB010000006.1"/>
</dbReference>
<keyword evidence="2" id="KW-1185">Reference proteome</keyword>
<name>A0A9X1NDL1_9ACTN</name>
<dbReference type="Proteomes" id="UP001138997">
    <property type="component" value="Unassembled WGS sequence"/>
</dbReference>
<evidence type="ECO:0000313" key="2">
    <source>
        <dbReference type="Proteomes" id="UP001138997"/>
    </source>
</evidence>
<gene>
    <name evidence="1" type="ORF">LR394_13170</name>
</gene>
<dbReference type="EMBL" id="JAJOMB010000006">
    <property type="protein sequence ID" value="MCD5311854.1"/>
    <property type="molecule type" value="Genomic_DNA"/>
</dbReference>
<dbReference type="Pfam" id="PF20329">
    <property type="entry name" value="DUF6624"/>
    <property type="match status" value="1"/>
</dbReference>
<sequence length="163" mass="18141">MVTQELIAMMTEQKELMIRTGAGAPGPVALEAKREQREVFVRHADRLRELLQTHGWPSDEQAARAAWLIAQHADTQLDVQRLALHLLRQAVAEGAANARDLAFLEDRVAMNEGRYQVYGTQIADVVDGQPVPWPCTDPTGLDERRAEVGIESFAANAARYRTP</sequence>
<reference evidence="1" key="1">
    <citation type="submission" date="2021-11" db="EMBL/GenBank/DDBJ databases">
        <title>Streptomyces corallinus and Kineosporia corallina sp. nov., two new coral-derived marine actinobacteria.</title>
        <authorList>
            <person name="Buangrab K."/>
            <person name="Sutthacheep M."/>
            <person name="Yeemin T."/>
            <person name="Harunari E."/>
            <person name="Igarashi Y."/>
            <person name="Sripreechasak P."/>
            <person name="Kanchanasin P."/>
            <person name="Tanasupawat S."/>
            <person name="Phongsopitanun W."/>
        </authorList>
    </citation>
    <scope>NUCLEOTIDE SEQUENCE</scope>
    <source>
        <strain evidence="1">JCM 31032</strain>
    </source>
</reference>
<dbReference type="AlphaFoldDB" id="A0A9X1NDL1"/>
<protein>
    <submittedName>
        <fullName evidence="1">Uncharacterized protein</fullName>
    </submittedName>
</protein>
<comment type="caution">
    <text evidence="1">The sequence shown here is derived from an EMBL/GenBank/DDBJ whole genome shotgun (WGS) entry which is preliminary data.</text>
</comment>